<sequence length="85" mass="9849">MCRSARLTWLTSRGVEYTFSSPTLNFGALLGITASAPLRRRRGRVHDARCAAHWRGKPRPAPARHRPVRPDVRRRRLRRRGLPVR</sequence>
<feature type="region of interest" description="Disordered" evidence="1">
    <location>
        <begin position="55"/>
        <end position="85"/>
    </location>
</feature>
<accession>X7ZXD4</accession>
<dbReference type="EMBL" id="JAOB01000069">
    <property type="protein sequence ID" value="EUA23388.1"/>
    <property type="molecule type" value="Genomic_DNA"/>
</dbReference>
<name>X7ZXD4_MYCXE</name>
<comment type="caution">
    <text evidence="2">The sequence shown here is derived from an EMBL/GenBank/DDBJ whole genome shotgun (WGS) entry which is preliminary data.</text>
</comment>
<dbReference type="AlphaFoldDB" id="X7ZXD4"/>
<evidence type="ECO:0000256" key="1">
    <source>
        <dbReference type="SAM" id="MobiDB-lite"/>
    </source>
</evidence>
<protein>
    <submittedName>
        <fullName evidence="2">Uncharacterized protein</fullName>
    </submittedName>
</protein>
<gene>
    <name evidence="2" type="ORF">I553_5765</name>
</gene>
<proteinExistence type="predicted"/>
<evidence type="ECO:0000313" key="2">
    <source>
        <dbReference type="EMBL" id="EUA23388.1"/>
    </source>
</evidence>
<organism evidence="2">
    <name type="scientific">Mycobacterium xenopi 4042</name>
    <dbReference type="NCBI Taxonomy" id="1299334"/>
    <lineage>
        <taxon>Bacteria</taxon>
        <taxon>Bacillati</taxon>
        <taxon>Actinomycetota</taxon>
        <taxon>Actinomycetes</taxon>
        <taxon>Mycobacteriales</taxon>
        <taxon>Mycobacteriaceae</taxon>
        <taxon>Mycobacterium</taxon>
    </lineage>
</organism>
<reference evidence="2" key="1">
    <citation type="submission" date="2014-01" db="EMBL/GenBank/DDBJ databases">
        <authorList>
            <person name="Brown-Elliot B."/>
            <person name="Wallace R."/>
            <person name="Lenaerts A."/>
            <person name="Ordway D."/>
            <person name="DeGroote M.A."/>
            <person name="Parker T."/>
            <person name="Sizemore C."/>
            <person name="Tallon L.J."/>
            <person name="Sadzewicz L.K."/>
            <person name="Sengamalay N."/>
            <person name="Fraser C.M."/>
            <person name="Hine E."/>
            <person name="Shefchek K.A."/>
            <person name="Das S.P."/>
            <person name="Tettelin H."/>
        </authorList>
    </citation>
    <scope>NUCLEOTIDE SEQUENCE [LARGE SCALE GENOMIC DNA]</scope>
    <source>
        <strain evidence="2">4042</strain>
    </source>
</reference>